<dbReference type="Gene3D" id="3.30.9.10">
    <property type="entry name" value="D-Amino Acid Oxidase, subunit A, domain 2"/>
    <property type="match status" value="1"/>
</dbReference>
<dbReference type="Gene3D" id="3.50.50.60">
    <property type="entry name" value="FAD/NAD(P)-binding domain"/>
    <property type="match status" value="1"/>
</dbReference>
<feature type="domain" description="FAD dependent oxidoreductase" evidence="2">
    <location>
        <begin position="29"/>
        <end position="380"/>
    </location>
</feature>
<dbReference type="PANTHER" id="PTHR13847">
    <property type="entry name" value="SARCOSINE DEHYDROGENASE-RELATED"/>
    <property type="match status" value="1"/>
</dbReference>
<dbReference type="RefSeq" id="WP_084854492.1">
    <property type="nucleotide sequence ID" value="NZ_NBWC01000003.1"/>
</dbReference>
<dbReference type="AlphaFoldDB" id="A0A1X1A625"/>
<dbReference type="OrthoDB" id="6925984at2"/>
<gene>
    <name evidence="3" type="ORF">B7H17_03150</name>
</gene>
<dbReference type="SUPFAM" id="SSF51905">
    <property type="entry name" value="FAD/NAD(P)-binding domain"/>
    <property type="match status" value="1"/>
</dbReference>
<dbReference type="Pfam" id="PF01266">
    <property type="entry name" value="DAO"/>
    <property type="match status" value="1"/>
</dbReference>
<dbReference type="EMBL" id="NBWC01000003">
    <property type="protein sequence ID" value="ORL67325.1"/>
    <property type="molecule type" value="Genomic_DNA"/>
</dbReference>
<dbReference type="GO" id="GO:0016491">
    <property type="term" value="F:oxidoreductase activity"/>
    <property type="evidence" value="ECO:0007669"/>
    <property type="project" value="UniProtKB-KW"/>
</dbReference>
<dbReference type="Proteomes" id="UP000193675">
    <property type="component" value="Unassembled WGS sequence"/>
</dbReference>
<keyword evidence="1" id="KW-0560">Oxidoreductase</keyword>
<dbReference type="InterPro" id="IPR006076">
    <property type="entry name" value="FAD-dep_OxRdtase"/>
</dbReference>
<organism evidence="3 4">
    <name type="scientific">Pseudomonas putida</name>
    <name type="common">Arthrobacter siderocapsulatus</name>
    <dbReference type="NCBI Taxonomy" id="303"/>
    <lineage>
        <taxon>Bacteria</taxon>
        <taxon>Pseudomonadati</taxon>
        <taxon>Pseudomonadota</taxon>
        <taxon>Gammaproteobacteria</taxon>
        <taxon>Pseudomonadales</taxon>
        <taxon>Pseudomonadaceae</taxon>
        <taxon>Pseudomonas</taxon>
    </lineage>
</organism>
<proteinExistence type="predicted"/>
<dbReference type="PRINTS" id="PR00420">
    <property type="entry name" value="RNGMNOXGNASE"/>
</dbReference>
<sequence length="433" mass="47331">MSTDFLQSFYEASVDRMSYPAHAGRTDTRVCILGGGLAGLSTALGLAERGVTDVVVLESHRVGHGASGRNGGFVFGGYSLGNGALLDTLGAQEGRRLYQLTLDAVELIRSRARHYSIDCDLVDKGVILANWFNDPSRLEKPRQLMKEVYGVEWEYIAPGELKEMLKTDRYYGGLLERNAFHFHPLKYVCGVARAVTDLGTRLFEQSPVLAIERRAGKYVVRTEGGEVHAEEVVFSGGGYARGVYRPVERAVLPIATYVVATQPLGERLKDAIACESAIYDTRFAFDYYRPLKDSRILWGGRISILDRGPEAIAKLLKADLVTVYPQLEDVDIDYSWGGLMSYGRHQMAQIGQDDNGIWHAVGFGGHGMAPTTVAGEVLADAIAHRLPVPAGFGQFGLTRTFGVAGLLAAQATYTAYQTIDAFDAHRLNRVGEG</sequence>
<dbReference type="PANTHER" id="PTHR13847:SF281">
    <property type="entry name" value="FAD DEPENDENT OXIDOREDUCTASE DOMAIN-CONTAINING PROTEIN"/>
    <property type="match status" value="1"/>
</dbReference>
<comment type="caution">
    <text evidence="3">The sequence shown here is derived from an EMBL/GenBank/DDBJ whole genome shotgun (WGS) entry which is preliminary data.</text>
</comment>
<evidence type="ECO:0000256" key="1">
    <source>
        <dbReference type="ARBA" id="ARBA00023002"/>
    </source>
</evidence>
<name>A0A1X1A625_PSEPU</name>
<evidence type="ECO:0000313" key="3">
    <source>
        <dbReference type="EMBL" id="ORL67325.1"/>
    </source>
</evidence>
<evidence type="ECO:0000313" key="4">
    <source>
        <dbReference type="Proteomes" id="UP000193675"/>
    </source>
</evidence>
<protein>
    <submittedName>
        <fullName evidence="3">FAD-dependent oxidoreductase</fullName>
    </submittedName>
</protein>
<dbReference type="InterPro" id="IPR036188">
    <property type="entry name" value="FAD/NAD-bd_sf"/>
</dbReference>
<dbReference type="GO" id="GO:0005737">
    <property type="term" value="C:cytoplasm"/>
    <property type="evidence" value="ECO:0007669"/>
    <property type="project" value="TreeGrafter"/>
</dbReference>
<accession>A0A1X1A625</accession>
<evidence type="ECO:0000259" key="2">
    <source>
        <dbReference type="Pfam" id="PF01266"/>
    </source>
</evidence>
<reference evidence="3 4" key="1">
    <citation type="submission" date="2017-04" db="EMBL/GenBank/DDBJ databases">
        <title>Presence of VIM-2 positive Pseudomonas species in chickens and their surrounding environment.</title>
        <authorList>
            <person name="Zhang R."/>
        </authorList>
    </citation>
    <scope>NUCLEOTIDE SEQUENCE [LARGE SCALE GENOMIC DNA]</scope>
    <source>
        <strain evidence="3 4">DZ-C18</strain>
    </source>
</reference>